<reference evidence="3" key="1">
    <citation type="journal article" date="2019" name="Int. J. Syst. Evol. Microbiol.">
        <title>The Global Catalogue of Microorganisms (GCM) 10K type strain sequencing project: providing services to taxonomists for standard genome sequencing and annotation.</title>
        <authorList>
            <consortium name="The Broad Institute Genomics Platform"/>
            <consortium name="The Broad Institute Genome Sequencing Center for Infectious Disease"/>
            <person name="Wu L."/>
            <person name="Ma J."/>
        </authorList>
    </citation>
    <scope>NUCLEOTIDE SEQUENCE [LARGE SCALE GENOMIC DNA]</scope>
    <source>
        <strain evidence="3">JCM 4147</strain>
    </source>
</reference>
<proteinExistence type="predicted"/>
<name>A0ABW1GI80_9ACTN</name>
<dbReference type="RefSeq" id="WP_344512949.1">
    <property type="nucleotide sequence ID" value="NZ_BAAATU010000024.1"/>
</dbReference>
<feature type="region of interest" description="Disordered" evidence="1">
    <location>
        <begin position="1"/>
        <end position="20"/>
    </location>
</feature>
<comment type="caution">
    <text evidence="2">The sequence shown here is derived from an EMBL/GenBank/DDBJ whole genome shotgun (WGS) entry which is preliminary data.</text>
</comment>
<sequence>MGELADAAGSESRIGSRADRSLLLPPLKPLSLLPLLLPARHGMAAAVRPADRRPVGGVEAKLRTG</sequence>
<keyword evidence="3" id="KW-1185">Reference proteome</keyword>
<dbReference type="Proteomes" id="UP001596200">
    <property type="component" value="Unassembled WGS sequence"/>
</dbReference>
<evidence type="ECO:0000313" key="2">
    <source>
        <dbReference type="EMBL" id="MFC5913352.1"/>
    </source>
</evidence>
<accession>A0ABW1GI80</accession>
<protein>
    <submittedName>
        <fullName evidence="2">Uncharacterized protein</fullName>
    </submittedName>
</protein>
<dbReference type="EMBL" id="JBHSPU010000009">
    <property type="protein sequence ID" value="MFC5913352.1"/>
    <property type="molecule type" value="Genomic_DNA"/>
</dbReference>
<evidence type="ECO:0000256" key="1">
    <source>
        <dbReference type="SAM" id="MobiDB-lite"/>
    </source>
</evidence>
<gene>
    <name evidence="2" type="ORF">ACFP1B_07910</name>
</gene>
<evidence type="ECO:0000313" key="3">
    <source>
        <dbReference type="Proteomes" id="UP001596200"/>
    </source>
</evidence>
<organism evidence="2 3">
    <name type="scientific">Streptomyces pulveraceus</name>
    <dbReference type="NCBI Taxonomy" id="68258"/>
    <lineage>
        <taxon>Bacteria</taxon>
        <taxon>Bacillati</taxon>
        <taxon>Actinomycetota</taxon>
        <taxon>Actinomycetes</taxon>
        <taxon>Kitasatosporales</taxon>
        <taxon>Streptomycetaceae</taxon>
        <taxon>Streptomyces</taxon>
    </lineage>
</organism>